<gene>
    <name evidence="2" type="ORF">GUITHDRAFT_45716</name>
</gene>
<dbReference type="RefSeq" id="XP_005840817.1">
    <property type="nucleotide sequence ID" value="XM_005840760.1"/>
</dbReference>
<feature type="domain" description="Helicase-associated" evidence="1">
    <location>
        <begin position="2"/>
        <end position="61"/>
    </location>
</feature>
<accession>L1JZR0</accession>
<feature type="non-terminal residue" evidence="2">
    <location>
        <position position="113"/>
    </location>
</feature>
<keyword evidence="4" id="KW-1185">Reference proteome</keyword>
<dbReference type="Pfam" id="PF03457">
    <property type="entry name" value="HA"/>
    <property type="match status" value="2"/>
</dbReference>
<dbReference type="GeneID" id="17310435"/>
<organism evidence="2">
    <name type="scientific">Guillardia theta (strain CCMP2712)</name>
    <name type="common">Cryptophyte</name>
    <dbReference type="NCBI Taxonomy" id="905079"/>
    <lineage>
        <taxon>Eukaryota</taxon>
        <taxon>Cryptophyceae</taxon>
        <taxon>Pyrenomonadales</taxon>
        <taxon>Geminigeraceae</taxon>
        <taxon>Guillardia</taxon>
    </lineage>
</organism>
<reference evidence="3" key="3">
    <citation type="submission" date="2016-03" db="UniProtKB">
        <authorList>
            <consortium name="EnsemblProtists"/>
        </authorList>
    </citation>
    <scope>IDENTIFICATION</scope>
</reference>
<evidence type="ECO:0000313" key="3">
    <source>
        <dbReference type="EnsemblProtists" id="EKX53837"/>
    </source>
</evidence>
<dbReference type="Proteomes" id="UP000011087">
    <property type="component" value="Unassembled WGS sequence"/>
</dbReference>
<sequence>KRTWNQHYCELILFKQQHGHCNVPQKRFHDLSLSNWVAWQRAIKRRNTMRKDRELLLDELGLHWSWVKVRHDYWNERYSELLRFKLAHGHCNVPRRSELGSWVSWMRQRRNKG</sequence>
<dbReference type="OMA" id="KARFGNC"/>
<dbReference type="EMBL" id="JH992969">
    <property type="protein sequence ID" value="EKX53837.1"/>
    <property type="molecule type" value="Genomic_DNA"/>
</dbReference>
<reference evidence="2 4" key="1">
    <citation type="journal article" date="2012" name="Nature">
        <title>Algal genomes reveal evolutionary mosaicism and the fate of nucleomorphs.</title>
        <authorList>
            <consortium name="DOE Joint Genome Institute"/>
            <person name="Curtis B.A."/>
            <person name="Tanifuji G."/>
            <person name="Burki F."/>
            <person name="Gruber A."/>
            <person name="Irimia M."/>
            <person name="Maruyama S."/>
            <person name="Arias M.C."/>
            <person name="Ball S.G."/>
            <person name="Gile G.H."/>
            <person name="Hirakawa Y."/>
            <person name="Hopkins J.F."/>
            <person name="Kuo A."/>
            <person name="Rensing S.A."/>
            <person name="Schmutz J."/>
            <person name="Symeonidi A."/>
            <person name="Elias M."/>
            <person name="Eveleigh R.J."/>
            <person name="Herman E.K."/>
            <person name="Klute M.J."/>
            <person name="Nakayama T."/>
            <person name="Obornik M."/>
            <person name="Reyes-Prieto A."/>
            <person name="Armbrust E.V."/>
            <person name="Aves S.J."/>
            <person name="Beiko R.G."/>
            <person name="Coutinho P."/>
            <person name="Dacks J.B."/>
            <person name="Durnford D.G."/>
            <person name="Fast N.M."/>
            <person name="Green B.R."/>
            <person name="Grisdale C.J."/>
            <person name="Hempel F."/>
            <person name="Henrissat B."/>
            <person name="Hoppner M.P."/>
            <person name="Ishida K."/>
            <person name="Kim E."/>
            <person name="Koreny L."/>
            <person name="Kroth P.G."/>
            <person name="Liu Y."/>
            <person name="Malik S.B."/>
            <person name="Maier U.G."/>
            <person name="McRose D."/>
            <person name="Mock T."/>
            <person name="Neilson J.A."/>
            <person name="Onodera N.T."/>
            <person name="Poole A.M."/>
            <person name="Pritham E.J."/>
            <person name="Richards T.A."/>
            <person name="Rocap G."/>
            <person name="Roy S.W."/>
            <person name="Sarai C."/>
            <person name="Schaack S."/>
            <person name="Shirato S."/>
            <person name="Slamovits C.H."/>
            <person name="Spencer D.F."/>
            <person name="Suzuki S."/>
            <person name="Worden A.Z."/>
            <person name="Zauner S."/>
            <person name="Barry K."/>
            <person name="Bell C."/>
            <person name="Bharti A.K."/>
            <person name="Crow J.A."/>
            <person name="Grimwood J."/>
            <person name="Kramer R."/>
            <person name="Lindquist E."/>
            <person name="Lucas S."/>
            <person name="Salamov A."/>
            <person name="McFadden G.I."/>
            <person name="Lane C.E."/>
            <person name="Keeling P.J."/>
            <person name="Gray M.W."/>
            <person name="Grigoriev I.V."/>
            <person name="Archibald J.M."/>
        </authorList>
    </citation>
    <scope>NUCLEOTIDE SEQUENCE</scope>
    <source>
        <strain evidence="2 4">CCMP2712</strain>
    </source>
</reference>
<feature type="domain" description="Helicase-associated" evidence="1">
    <location>
        <begin position="71"/>
        <end position="113"/>
    </location>
</feature>
<dbReference type="Gene3D" id="6.10.140.530">
    <property type="match status" value="2"/>
</dbReference>
<protein>
    <recommendedName>
        <fullName evidence="1">Helicase-associated domain-containing protein</fullName>
    </recommendedName>
</protein>
<dbReference type="OrthoDB" id="46808at2759"/>
<proteinExistence type="predicted"/>
<evidence type="ECO:0000313" key="4">
    <source>
        <dbReference type="Proteomes" id="UP000011087"/>
    </source>
</evidence>
<dbReference type="HOGENOM" id="CLU_120782_1_0_1"/>
<dbReference type="AlphaFoldDB" id="L1JZR0"/>
<name>L1JZR0_GUITC</name>
<dbReference type="KEGG" id="gtt:GUITHDRAFT_45716"/>
<dbReference type="EnsemblProtists" id="EKX53837">
    <property type="protein sequence ID" value="EKX53837"/>
    <property type="gene ID" value="GUITHDRAFT_45716"/>
</dbReference>
<dbReference type="PANTHER" id="PTHR33418:SF1">
    <property type="entry name" value="HELICASE-ASSOCIATED DOMAIN-CONTAINING PROTEIN"/>
    <property type="match status" value="1"/>
</dbReference>
<dbReference type="PaxDb" id="55529-EKX53837"/>
<feature type="non-terminal residue" evidence="2">
    <location>
        <position position="1"/>
    </location>
</feature>
<evidence type="ECO:0000259" key="1">
    <source>
        <dbReference type="Pfam" id="PF03457"/>
    </source>
</evidence>
<dbReference type="InterPro" id="IPR005114">
    <property type="entry name" value="Helicase_assoc"/>
</dbReference>
<reference evidence="4" key="2">
    <citation type="submission" date="2012-11" db="EMBL/GenBank/DDBJ databases">
        <authorList>
            <person name="Kuo A."/>
            <person name="Curtis B.A."/>
            <person name="Tanifuji G."/>
            <person name="Burki F."/>
            <person name="Gruber A."/>
            <person name="Irimia M."/>
            <person name="Maruyama S."/>
            <person name="Arias M.C."/>
            <person name="Ball S.G."/>
            <person name="Gile G.H."/>
            <person name="Hirakawa Y."/>
            <person name="Hopkins J.F."/>
            <person name="Rensing S.A."/>
            <person name="Schmutz J."/>
            <person name="Symeonidi A."/>
            <person name="Elias M."/>
            <person name="Eveleigh R.J."/>
            <person name="Herman E.K."/>
            <person name="Klute M.J."/>
            <person name="Nakayama T."/>
            <person name="Obornik M."/>
            <person name="Reyes-Prieto A."/>
            <person name="Armbrust E.V."/>
            <person name="Aves S.J."/>
            <person name="Beiko R.G."/>
            <person name="Coutinho P."/>
            <person name="Dacks J.B."/>
            <person name="Durnford D.G."/>
            <person name="Fast N.M."/>
            <person name="Green B.R."/>
            <person name="Grisdale C."/>
            <person name="Hempe F."/>
            <person name="Henrissat B."/>
            <person name="Hoppner M.P."/>
            <person name="Ishida K.-I."/>
            <person name="Kim E."/>
            <person name="Koreny L."/>
            <person name="Kroth P.G."/>
            <person name="Liu Y."/>
            <person name="Malik S.-B."/>
            <person name="Maier U.G."/>
            <person name="McRose D."/>
            <person name="Mock T."/>
            <person name="Neilson J.A."/>
            <person name="Onodera N.T."/>
            <person name="Poole A.M."/>
            <person name="Pritham E.J."/>
            <person name="Richards T.A."/>
            <person name="Rocap G."/>
            <person name="Roy S.W."/>
            <person name="Sarai C."/>
            <person name="Schaack S."/>
            <person name="Shirato S."/>
            <person name="Slamovits C.H."/>
            <person name="Spencer D.F."/>
            <person name="Suzuki S."/>
            <person name="Worden A.Z."/>
            <person name="Zauner S."/>
            <person name="Barry K."/>
            <person name="Bell C."/>
            <person name="Bharti A.K."/>
            <person name="Crow J.A."/>
            <person name="Grimwood J."/>
            <person name="Kramer R."/>
            <person name="Lindquist E."/>
            <person name="Lucas S."/>
            <person name="Salamov A."/>
            <person name="McFadden G.I."/>
            <person name="Lane C.E."/>
            <person name="Keeling P.J."/>
            <person name="Gray M.W."/>
            <person name="Grigoriev I.V."/>
            <person name="Archibald J.M."/>
        </authorList>
    </citation>
    <scope>NUCLEOTIDE SEQUENCE</scope>
    <source>
        <strain evidence="4">CCMP2712</strain>
    </source>
</reference>
<dbReference type="PANTHER" id="PTHR33418">
    <property type="entry name" value="HELICASE-ASSOCIATED"/>
    <property type="match status" value="1"/>
</dbReference>
<evidence type="ECO:0000313" key="2">
    <source>
        <dbReference type="EMBL" id="EKX53837.1"/>
    </source>
</evidence>